<evidence type="ECO:0000256" key="2">
    <source>
        <dbReference type="SAM" id="SignalP"/>
    </source>
</evidence>
<feature type="chain" id="PRO_5035909060" evidence="2">
    <location>
        <begin position="25"/>
        <end position="229"/>
    </location>
</feature>
<dbReference type="EMBL" id="JAEFBK010000011">
    <property type="protein sequence ID" value="KAG7553242.1"/>
    <property type="molecule type" value="Genomic_DNA"/>
</dbReference>
<feature type="domain" description="Pectinesterase inhibitor" evidence="3">
    <location>
        <begin position="4"/>
        <end position="166"/>
    </location>
</feature>
<dbReference type="InterPro" id="IPR006501">
    <property type="entry name" value="Pectinesterase_inhib_dom"/>
</dbReference>
<dbReference type="CDD" id="cd15798">
    <property type="entry name" value="PMEI-like_3"/>
    <property type="match status" value="1"/>
</dbReference>
<dbReference type="Proteomes" id="UP000694240">
    <property type="component" value="Chromosome 11"/>
</dbReference>
<organism evidence="4 5">
    <name type="scientific">Arabidopsis thaliana x Arabidopsis arenosa</name>
    <dbReference type="NCBI Taxonomy" id="1240361"/>
    <lineage>
        <taxon>Eukaryota</taxon>
        <taxon>Viridiplantae</taxon>
        <taxon>Streptophyta</taxon>
        <taxon>Embryophyta</taxon>
        <taxon>Tracheophyta</taxon>
        <taxon>Spermatophyta</taxon>
        <taxon>Magnoliopsida</taxon>
        <taxon>eudicotyledons</taxon>
        <taxon>Gunneridae</taxon>
        <taxon>Pentapetalae</taxon>
        <taxon>rosids</taxon>
        <taxon>malvids</taxon>
        <taxon>Brassicales</taxon>
        <taxon>Brassicaceae</taxon>
        <taxon>Camelineae</taxon>
        <taxon>Arabidopsis</taxon>
    </lineage>
</organism>
<dbReference type="GO" id="GO:0004857">
    <property type="term" value="F:enzyme inhibitor activity"/>
    <property type="evidence" value="ECO:0007669"/>
    <property type="project" value="InterPro"/>
</dbReference>
<reference evidence="4 5" key="1">
    <citation type="submission" date="2020-12" db="EMBL/GenBank/DDBJ databases">
        <title>Concerted genomic and epigenomic changes stabilize Arabidopsis allopolyploids.</title>
        <authorList>
            <person name="Chen Z."/>
        </authorList>
    </citation>
    <scope>NUCLEOTIDE SEQUENCE [LARGE SCALE GENOMIC DNA]</scope>
    <source>
        <strain evidence="4">Allo738</strain>
        <tissue evidence="4">Leaf</tissue>
    </source>
</reference>
<name>A0A8T1Z4T6_9BRAS</name>
<proteinExistence type="inferred from homology"/>
<evidence type="ECO:0000313" key="4">
    <source>
        <dbReference type="EMBL" id="KAG7553242.1"/>
    </source>
</evidence>
<dbReference type="Pfam" id="PF04043">
    <property type="entry name" value="PMEI"/>
    <property type="match status" value="1"/>
</dbReference>
<protein>
    <submittedName>
        <fullName evidence="4">Pectinesterase inhibitor domain</fullName>
    </submittedName>
</protein>
<evidence type="ECO:0000313" key="5">
    <source>
        <dbReference type="Proteomes" id="UP000694240"/>
    </source>
</evidence>
<feature type="signal peptide" evidence="2">
    <location>
        <begin position="1"/>
        <end position="24"/>
    </location>
</feature>
<dbReference type="PANTHER" id="PTHR31080">
    <property type="entry name" value="PECTINESTERASE INHIBITOR-LIKE"/>
    <property type="match status" value="1"/>
</dbReference>
<comment type="similarity">
    <text evidence="1">Belongs to the PMEI family.</text>
</comment>
<dbReference type="InterPro" id="IPR051955">
    <property type="entry name" value="PME_Inhibitor"/>
</dbReference>
<evidence type="ECO:0000256" key="1">
    <source>
        <dbReference type="ARBA" id="ARBA00038471"/>
    </source>
</evidence>
<keyword evidence="5" id="KW-1185">Reference proteome</keyword>
<dbReference type="NCBIfam" id="TIGR01614">
    <property type="entry name" value="PME_inhib"/>
    <property type="match status" value="1"/>
</dbReference>
<sequence>MTKESKHIILSLTFLLLFLSTVFSSHKTQRFTSSDDITELVIASLNQTISKVNLSSSNFSDLLSRLGSNLSHRDRCAFDDCLELFDDTVFDLTTAVSELLSHSPELHNVKMFLSAAMTNTRTCLDGFASSNNDENSNNNNKTYGVAESLKESLFNISSHVSDSLAMLEDIPGNIPGSPEEDVGFPMWVSGSDRNLLQDPVDESKVNLVRGGSKWYRQLHNHRRGRIRRS</sequence>
<dbReference type="AlphaFoldDB" id="A0A8T1Z4T6"/>
<accession>A0A8T1Z4T6</accession>
<dbReference type="SMART" id="SM00856">
    <property type="entry name" value="PMEI"/>
    <property type="match status" value="1"/>
</dbReference>
<evidence type="ECO:0000259" key="3">
    <source>
        <dbReference type="SMART" id="SM00856"/>
    </source>
</evidence>
<comment type="caution">
    <text evidence="4">The sequence shown here is derived from an EMBL/GenBank/DDBJ whole genome shotgun (WGS) entry which is preliminary data.</text>
</comment>
<keyword evidence="2" id="KW-0732">Signal</keyword>
<gene>
    <name evidence="4" type="ORF">ISN45_Aa06g037860</name>
</gene>